<evidence type="ECO:0000313" key="2">
    <source>
        <dbReference type="EMBL" id="TMR35922.1"/>
    </source>
</evidence>
<feature type="domain" description="DUF397" evidence="1">
    <location>
        <begin position="6"/>
        <end position="58"/>
    </location>
</feature>
<keyword evidence="3" id="KW-1185">Reference proteome</keyword>
<dbReference type="AlphaFoldDB" id="A0A5S4GT51"/>
<dbReference type="Pfam" id="PF04149">
    <property type="entry name" value="DUF397"/>
    <property type="match status" value="1"/>
</dbReference>
<dbReference type="Proteomes" id="UP000305238">
    <property type="component" value="Unassembled WGS sequence"/>
</dbReference>
<reference evidence="2 3" key="1">
    <citation type="submission" date="2019-05" db="EMBL/GenBank/DDBJ databases">
        <title>Draft genome sequence of Actinomadura geliboluensis A8036.</title>
        <authorList>
            <person name="Saricaoglu S."/>
            <person name="Isik K."/>
        </authorList>
    </citation>
    <scope>NUCLEOTIDE SEQUENCE [LARGE SCALE GENOMIC DNA]</scope>
    <source>
        <strain evidence="2 3">A8036</strain>
    </source>
</reference>
<dbReference type="OrthoDB" id="3431580at2"/>
<comment type="caution">
    <text evidence="2">The sequence shown here is derived from an EMBL/GenBank/DDBJ whole genome shotgun (WGS) entry which is preliminary data.</text>
</comment>
<protein>
    <submittedName>
        <fullName evidence="2">DUF397 domain-containing protein</fullName>
    </submittedName>
</protein>
<dbReference type="InterPro" id="IPR007278">
    <property type="entry name" value="DUF397"/>
</dbReference>
<evidence type="ECO:0000259" key="1">
    <source>
        <dbReference type="Pfam" id="PF04149"/>
    </source>
</evidence>
<evidence type="ECO:0000313" key="3">
    <source>
        <dbReference type="Proteomes" id="UP000305238"/>
    </source>
</evidence>
<accession>A0A5S4GT51</accession>
<dbReference type="EMBL" id="VCKZ01000164">
    <property type="protein sequence ID" value="TMR35922.1"/>
    <property type="molecule type" value="Genomic_DNA"/>
</dbReference>
<gene>
    <name evidence="2" type="ORF">ETD96_22080</name>
</gene>
<dbReference type="RefSeq" id="WP_138638376.1">
    <property type="nucleotide sequence ID" value="NZ_JASWDG010000090.1"/>
</dbReference>
<sequence>MQTSRATWRKSTRSNGAGGDCVEVAGLAAEIGVRDSKAPDAGHLLFNKQNWTAFVTDVQSGRYDLP</sequence>
<name>A0A5S4GT51_9ACTN</name>
<organism evidence="2 3">
    <name type="scientific">Actinomadura geliboluensis</name>
    <dbReference type="NCBI Taxonomy" id="882440"/>
    <lineage>
        <taxon>Bacteria</taxon>
        <taxon>Bacillati</taxon>
        <taxon>Actinomycetota</taxon>
        <taxon>Actinomycetes</taxon>
        <taxon>Streptosporangiales</taxon>
        <taxon>Thermomonosporaceae</taxon>
        <taxon>Actinomadura</taxon>
    </lineage>
</organism>
<proteinExistence type="predicted"/>